<comment type="cofactor">
    <cofactor evidence="1">
        <name>Mg(2+)</name>
        <dbReference type="ChEBI" id="CHEBI:18420"/>
    </cofactor>
</comment>
<dbReference type="PANTHER" id="PTHR31739">
    <property type="entry name" value="ENT-COPALYL DIPHOSPHATE SYNTHASE, CHLOROPLASTIC"/>
    <property type="match status" value="1"/>
</dbReference>
<name>A0A2I2FHN9_ASPCN</name>
<evidence type="ECO:0000256" key="4">
    <source>
        <dbReference type="ARBA" id="ARBA00022842"/>
    </source>
</evidence>
<organism evidence="7 8">
    <name type="scientific">Aspergillus candidus</name>
    <dbReference type="NCBI Taxonomy" id="41067"/>
    <lineage>
        <taxon>Eukaryota</taxon>
        <taxon>Fungi</taxon>
        <taxon>Dikarya</taxon>
        <taxon>Ascomycota</taxon>
        <taxon>Pezizomycotina</taxon>
        <taxon>Eurotiomycetes</taxon>
        <taxon>Eurotiomycetidae</taxon>
        <taxon>Eurotiales</taxon>
        <taxon>Aspergillaceae</taxon>
        <taxon>Aspergillus</taxon>
        <taxon>Aspergillus subgen. Circumdati</taxon>
    </lineage>
</organism>
<dbReference type="Gene3D" id="1.50.10.20">
    <property type="match status" value="1"/>
</dbReference>
<reference evidence="7 8" key="1">
    <citation type="submission" date="2017-12" db="EMBL/GenBank/DDBJ databases">
        <authorList>
            <consortium name="DOE Joint Genome Institute"/>
            <person name="Haridas S."/>
            <person name="Kjaerbolling I."/>
            <person name="Vesth T.C."/>
            <person name="Frisvad J.C."/>
            <person name="Nybo J.L."/>
            <person name="Theobald S."/>
            <person name="Kuo A."/>
            <person name="Bowyer P."/>
            <person name="Matsuda Y."/>
            <person name="Mondo S."/>
            <person name="Lyhne E.K."/>
            <person name="Kogle M.E."/>
            <person name="Clum A."/>
            <person name="Lipzen A."/>
            <person name="Salamov A."/>
            <person name="Ngan C.Y."/>
            <person name="Daum C."/>
            <person name="Chiniquy J."/>
            <person name="Barry K."/>
            <person name="LaButti K."/>
            <person name="Simmons B.A."/>
            <person name="Magnuson J.K."/>
            <person name="Mortensen U.H."/>
            <person name="Larsen T.O."/>
            <person name="Grigoriev I.V."/>
            <person name="Baker S.E."/>
            <person name="Andersen M.R."/>
            <person name="Nordberg H.P."/>
            <person name="Cantor M.N."/>
            <person name="Hua S.X."/>
        </authorList>
    </citation>
    <scope>NUCLEOTIDE SEQUENCE [LARGE SCALE GENOMIC DNA]</scope>
    <source>
        <strain evidence="7 8">CBS 102.13</strain>
    </source>
</reference>
<dbReference type="Proteomes" id="UP000234585">
    <property type="component" value="Unassembled WGS sequence"/>
</dbReference>
<accession>A0A2I2FHN9</accession>
<dbReference type="EMBL" id="KZ559125">
    <property type="protein sequence ID" value="PLB40146.1"/>
    <property type="molecule type" value="Genomic_DNA"/>
</dbReference>
<dbReference type="Gene3D" id="1.50.10.160">
    <property type="match status" value="1"/>
</dbReference>
<evidence type="ECO:0000256" key="1">
    <source>
        <dbReference type="ARBA" id="ARBA00001946"/>
    </source>
</evidence>
<comment type="similarity">
    <text evidence="2">Belongs to the terpene synthase family.</text>
</comment>
<dbReference type="GeneID" id="36525390"/>
<evidence type="ECO:0000256" key="2">
    <source>
        <dbReference type="ARBA" id="ARBA00006333"/>
    </source>
</evidence>
<dbReference type="STRING" id="41067.A0A2I2FHN9"/>
<dbReference type="PIRSF" id="PIRSF036498">
    <property type="entry name" value="Ent-kaurene_synthase_fungi"/>
    <property type="match status" value="1"/>
</dbReference>
<dbReference type="GO" id="GO:0010333">
    <property type="term" value="F:terpene synthase activity"/>
    <property type="evidence" value="ECO:0007669"/>
    <property type="project" value="InterPro"/>
</dbReference>
<keyword evidence="8" id="KW-1185">Reference proteome</keyword>
<evidence type="ECO:0000313" key="8">
    <source>
        <dbReference type="Proteomes" id="UP000234585"/>
    </source>
</evidence>
<evidence type="ECO:0000313" key="7">
    <source>
        <dbReference type="EMBL" id="PLB40146.1"/>
    </source>
</evidence>
<sequence>MRPPTFWLQLQSRIDILLKNLADGCSSPHGLGSMSTCCYDTAWVAMISKEIEGKRTWLFPSSFEYLIGSQALDGGWGDGASDIDVILNTMAGLLALKHHQSTPEHGNVLQSDLDNHIHRAISFLEKKLQTWDVESTDHVGFEILVPTHLRLLADQGVTFSFPGLETLINLNQTKLRKFVPEFLYSDIPTTLTHSLEAFAGQVDFDKVKHRLDFGSMMASPSSTAAYLIHASQWDDEAEAFIRAAVEFGDGKGSGAVPSAFPITIFELTWVISTLMESGLSPIEENKGHLNIVAEYLEKHFHQQNGVLGFVPTLMVDADDTAKTIISLNMLGKRVRPDRLIEVFKNGGHFRTYAGERNPSFSANCNILSALLHSEEPSQYTREIELAVQFLCDLHSSGDMRDKWNTCDIYPRMLLAHALTVLLQLWQNGSLKDLSKDLLHKVHIVLWEILVQTIQEQQSTGAWHNGSCEITAYATLTLAAGSNSPLATLLGEKLQTSLVYGRAFLEANISQWDKGETIWVEKVSYSSAVLSNAYCISAVQAPTFTGTATGDSLINIPSKAISKFAQFYSCLPLFANEPSWRLRLSLIEGSLWFPRLAARRLDIFPRTNMEEDKYLQYIPQTWTMSNSLHNGALEPDLMWEMMVISMLNYQADEFLEAVVEEHLMDQIDAVSALVERLCDDSPAEPVFSDVDGPAANQPVSLNGHRPDMHYVEQVLRRFITYLLTHPAVVRSPPSVQRTLRRELKVFILAHLAHAQDNARFRAQTLATDRTTEFASPRSSYYSWVRSTSADHTSCPYSFHFLSCLIAKPGELAFKGPRQRYLAEDMCRHLATMCRQYNDYGSIARDRAEKNLNSVNFPEFCEEGVEGAGLGLGKSVVQVEQKMKDELMWVAEYERECCMAALDRLENETGLDKRTRRILRMFVDVTDSYGQIYVARDIASRMR</sequence>
<keyword evidence="6" id="KW-0456">Lyase</keyword>
<dbReference type="PANTHER" id="PTHR31739:SF25">
    <property type="entry name" value="(E,E)-GERANYLLINALOOL SYNTHASE"/>
    <property type="match status" value="1"/>
</dbReference>
<dbReference type="AlphaFoldDB" id="A0A2I2FHN9"/>
<dbReference type="GO" id="GO:0000287">
    <property type="term" value="F:magnesium ion binding"/>
    <property type="evidence" value="ECO:0007669"/>
    <property type="project" value="TreeGrafter"/>
</dbReference>
<dbReference type="InterPro" id="IPR050148">
    <property type="entry name" value="Terpene_synthase-like"/>
</dbReference>
<protein>
    <submittedName>
        <fullName evidence="7">Ent-kaurene synthase</fullName>
    </submittedName>
</protein>
<evidence type="ECO:0000256" key="5">
    <source>
        <dbReference type="ARBA" id="ARBA00023235"/>
    </source>
</evidence>
<dbReference type="GO" id="GO:0016102">
    <property type="term" value="P:diterpenoid biosynthetic process"/>
    <property type="evidence" value="ECO:0007669"/>
    <property type="project" value="TreeGrafter"/>
</dbReference>
<evidence type="ECO:0000256" key="3">
    <source>
        <dbReference type="ARBA" id="ARBA00022723"/>
    </source>
</evidence>
<dbReference type="InterPro" id="IPR008930">
    <property type="entry name" value="Terpenoid_cyclase/PrenylTrfase"/>
</dbReference>
<dbReference type="InterPro" id="IPR017057">
    <property type="entry name" value="Ent-kaurene_synthase_fun"/>
</dbReference>
<dbReference type="OrthoDB" id="2343925at2759"/>
<keyword evidence="5" id="KW-0413">Isomerase</keyword>
<proteinExistence type="inferred from homology"/>
<dbReference type="SUPFAM" id="SSF48239">
    <property type="entry name" value="Terpenoid cyclases/Protein prenyltransferases"/>
    <property type="match status" value="1"/>
</dbReference>
<dbReference type="RefSeq" id="XP_024674158.1">
    <property type="nucleotide sequence ID" value="XM_024818230.1"/>
</dbReference>
<evidence type="ECO:0000256" key="6">
    <source>
        <dbReference type="ARBA" id="ARBA00023239"/>
    </source>
</evidence>
<gene>
    <name evidence="7" type="ORF">BDW47DRAFT_135037</name>
</gene>
<dbReference type="GO" id="GO:0016853">
    <property type="term" value="F:isomerase activity"/>
    <property type="evidence" value="ECO:0007669"/>
    <property type="project" value="UniProtKB-KW"/>
</dbReference>
<keyword evidence="4" id="KW-0460">Magnesium</keyword>
<keyword evidence="3" id="KW-0479">Metal-binding</keyword>